<feature type="domain" description="DUF4440" evidence="2">
    <location>
        <begin position="43"/>
        <end position="147"/>
    </location>
</feature>
<reference evidence="3 4" key="1">
    <citation type="submission" date="2019-03" db="EMBL/GenBank/DDBJ databases">
        <title>Genomic Encyclopedia of Type Strains, Phase IV (KMG-IV): sequencing the most valuable type-strain genomes for metagenomic binning, comparative biology and taxonomic classification.</title>
        <authorList>
            <person name="Goeker M."/>
        </authorList>
    </citation>
    <scope>NUCLEOTIDE SEQUENCE [LARGE SCALE GENOMIC DNA]</scope>
    <source>
        <strain evidence="3 4">DSM 16998</strain>
    </source>
</reference>
<dbReference type="SUPFAM" id="SSF54427">
    <property type="entry name" value="NTF2-like"/>
    <property type="match status" value="1"/>
</dbReference>
<feature type="signal peptide" evidence="1">
    <location>
        <begin position="1"/>
        <end position="25"/>
    </location>
</feature>
<evidence type="ECO:0000256" key="1">
    <source>
        <dbReference type="SAM" id="SignalP"/>
    </source>
</evidence>
<proteinExistence type="predicted"/>
<dbReference type="Gene3D" id="3.10.450.50">
    <property type="match status" value="1"/>
</dbReference>
<keyword evidence="4" id="KW-1185">Reference proteome</keyword>
<dbReference type="OrthoDB" id="6385935at2"/>
<keyword evidence="1" id="KW-0732">Signal</keyword>
<dbReference type="InterPro" id="IPR032710">
    <property type="entry name" value="NTF2-like_dom_sf"/>
</dbReference>
<name>A0A4R6QMI1_9BURK</name>
<evidence type="ECO:0000313" key="3">
    <source>
        <dbReference type="EMBL" id="TDP71699.1"/>
    </source>
</evidence>
<keyword evidence="3" id="KW-0413">Isomerase</keyword>
<feature type="chain" id="PRO_5020529718" evidence="1">
    <location>
        <begin position="26"/>
        <end position="162"/>
    </location>
</feature>
<dbReference type="Pfam" id="PF14534">
    <property type="entry name" value="DUF4440"/>
    <property type="match status" value="1"/>
</dbReference>
<dbReference type="EMBL" id="SNXS01000003">
    <property type="protein sequence ID" value="TDP71699.1"/>
    <property type="molecule type" value="Genomic_DNA"/>
</dbReference>
<dbReference type="InParanoid" id="A0A4R6QMI1"/>
<dbReference type="RefSeq" id="WP_133701455.1">
    <property type="nucleotide sequence ID" value="NZ_SNXS01000003.1"/>
</dbReference>
<evidence type="ECO:0000259" key="2">
    <source>
        <dbReference type="Pfam" id="PF14534"/>
    </source>
</evidence>
<gene>
    <name evidence="3" type="ORF">DES47_103681</name>
</gene>
<comment type="caution">
    <text evidence="3">The sequence shown here is derived from an EMBL/GenBank/DDBJ whole genome shotgun (WGS) entry which is preliminary data.</text>
</comment>
<dbReference type="AlphaFoldDB" id="A0A4R6QMI1"/>
<dbReference type="GO" id="GO:0016853">
    <property type="term" value="F:isomerase activity"/>
    <property type="evidence" value="ECO:0007669"/>
    <property type="project" value="UniProtKB-KW"/>
</dbReference>
<protein>
    <submittedName>
        <fullName evidence="3">Ketosteroid isomerase-like protein</fullName>
    </submittedName>
</protein>
<dbReference type="Proteomes" id="UP000295361">
    <property type="component" value="Unassembled WGS sequence"/>
</dbReference>
<organism evidence="3 4">
    <name type="scientific">Roseateles toxinivorans</name>
    <dbReference type="NCBI Taxonomy" id="270368"/>
    <lineage>
        <taxon>Bacteria</taxon>
        <taxon>Pseudomonadati</taxon>
        <taxon>Pseudomonadota</taxon>
        <taxon>Betaproteobacteria</taxon>
        <taxon>Burkholderiales</taxon>
        <taxon>Sphaerotilaceae</taxon>
        <taxon>Roseateles</taxon>
    </lineage>
</organism>
<evidence type="ECO:0000313" key="4">
    <source>
        <dbReference type="Proteomes" id="UP000295361"/>
    </source>
</evidence>
<sequence>MKLANHATAAAAAVLGVMMVMPASAQPAAPLQALDRDPLTLQVAEAERAFARTMAQRDLAAFAQFVSEDALFFAGRKTQKGRAEVVAAWKRFFDGAQAPFSWAPDQVELAPGGQFAYSTGPVWGPDGKLISRFNTVWRLESPGVWRVLYDRGEALPCDCAKP</sequence>
<dbReference type="InterPro" id="IPR027843">
    <property type="entry name" value="DUF4440"/>
</dbReference>
<accession>A0A4R6QMI1</accession>